<feature type="transmembrane region" description="Helical" evidence="1">
    <location>
        <begin position="23"/>
        <end position="41"/>
    </location>
</feature>
<proteinExistence type="predicted"/>
<protein>
    <submittedName>
        <fullName evidence="3">11479_t:CDS:1</fullName>
    </submittedName>
</protein>
<dbReference type="InterPro" id="IPR012338">
    <property type="entry name" value="Beta-lactam/transpept-like"/>
</dbReference>
<reference evidence="3" key="1">
    <citation type="submission" date="2021-06" db="EMBL/GenBank/DDBJ databases">
        <authorList>
            <person name="Kallberg Y."/>
            <person name="Tangrot J."/>
            <person name="Rosling A."/>
        </authorList>
    </citation>
    <scope>NUCLEOTIDE SEQUENCE</scope>
    <source>
        <strain evidence="3">IN212</strain>
    </source>
</reference>
<dbReference type="PANTHER" id="PTHR43319">
    <property type="entry name" value="BETA-LACTAMASE-RELATED"/>
    <property type="match status" value="1"/>
</dbReference>
<dbReference type="OrthoDB" id="5946976at2759"/>
<evidence type="ECO:0000259" key="2">
    <source>
        <dbReference type="Pfam" id="PF00144"/>
    </source>
</evidence>
<dbReference type="PANTHER" id="PTHR43319:SF3">
    <property type="entry name" value="BETA-LACTAMASE-RELATED DOMAIN-CONTAINING PROTEIN"/>
    <property type="match status" value="1"/>
</dbReference>
<dbReference type="InterPro" id="IPR001466">
    <property type="entry name" value="Beta-lactam-related"/>
</dbReference>
<dbReference type="SUPFAM" id="SSF56601">
    <property type="entry name" value="beta-lactamase/transpeptidase-like"/>
    <property type="match status" value="1"/>
</dbReference>
<sequence length="484" mass="53943">MENKKSTSHDGESHTNPPATSKLFPISALILFISILIYRYSTFGPFAPLQCQLVGIGCLSTKVQGYVAPEFINVKKAFITNFENGDEVGSSVAVYYNGKLVVDLQGGYADLETMREYDNNTLQPVFSTSKTLCSIVIAYLVDRGILDYNEKISTYWPEFAQGNKENVTLLDLVNHRAGVSYLDTLVKSDLEDLDKLAKVLAAQPHSFGGVPNRAYHASTYGWYLNEIVRRVDPKHRTIGKIVSEEILTQYDLEFYLSLPPNLISRIAELYETPTVRATIDSLSTLIFKSWWAGKVPGSYFSRFNDKESVLYKTFYYPSPTTQKFTDFSKLEFVTIEFPGVNGITNAKSIAKLGAIIVNNGQPLSDDSSSSSSSVSSKPFLSKSTVDLISTKLPVTYDHVIYTNITPSFGGFAYFRMPGIEDTEFLGWGGFGGSLFLWNQELGISFGYAMNALWLPSYGVVSDQRAWSLLKEIVNVVKKLKIEQV</sequence>
<dbReference type="Proteomes" id="UP000789396">
    <property type="component" value="Unassembled WGS sequence"/>
</dbReference>
<keyword evidence="4" id="KW-1185">Reference proteome</keyword>
<dbReference type="Pfam" id="PF00144">
    <property type="entry name" value="Beta-lactamase"/>
    <property type="match status" value="1"/>
</dbReference>
<keyword evidence="1" id="KW-0812">Transmembrane</keyword>
<accession>A0A9N9AMX0</accession>
<organism evidence="3 4">
    <name type="scientific">Racocetra fulgida</name>
    <dbReference type="NCBI Taxonomy" id="60492"/>
    <lineage>
        <taxon>Eukaryota</taxon>
        <taxon>Fungi</taxon>
        <taxon>Fungi incertae sedis</taxon>
        <taxon>Mucoromycota</taxon>
        <taxon>Glomeromycotina</taxon>
        <taxon>Glomeromycetes</taxon>
        <taxon>Diversisporales</taxon>
        <taxon>Gigasporaceae</taxon>
        <taxon>Racocetra</taxon>
    </lineage>
</organism>
<keyword evidence="1" id="KW-1133">Transmembrane helix</keyword>
<feature type="domain" description="Beta-lactamase-related" evidence="2">
    <location>
        <begin position="82"/>
        <end position="451"/>
    </location>
</feature>
<dbReference type="EMBL" id="CAJVPZ010003812">
    <property type="protein sequence ID" value="CAG8536371.1"/>
    <property type="molecule type" value="Genomic_DNA"/>
</dbReference>
<evidence type="ECO:0000313" key="3">
    <source>
        <dbReference type="EMBL" id="CAG8536371.1"/>
    </source>
</evidence>
<name>A0A9N9AMX0_9GLOM</name>
<evidence type="ECO:0000256" key="1">
    <source>
        <dbReference type="SAM" id="Phobius"/>
    </source>
</evidence>
<dbReference type="AlphaFoldDB" id="A0A9N9AMX0"/>
<dbReference type="Gene3D" id="3.40.710.10">
    <property type="entry name" value="DD-peptidase/beta-lactamase superfamily"/>
    <property type="match status" value="1"/>
</dbReference>
<evidence type="ECO:0000313" key="4">
    <source>
        <dbReference type="Proteomes" id="UP000789396"/>
    </source>
</evidence>
<dbReference type="InterPro" id="IPR052907">
    <property type="entry name" value="Beta-lactamase/esterase"/>
</dbReference>
<keyword evidence="1" id="KW-0472">Membrane</keyword>
<comment type="caution">
    <text evidence="3">The sequence shown here is derived from an EMBL/GenBank/DDBJ whole genome shotgun (WGS) entry which is preliminary data.</text>
</comment>
<gene>
    <name evidence="3" type="ORF">RFULGI_LOCUS4023</name>
</gene>